<dbReference type="InterPro" id="IPR050683">
    <property type="entry name" value="Bact_Polysacc_Export_ATP-bd"/>
</dbReference>
<comment type="similarity">
    <text evidence="1">Belongs to the ABC transporter superfamily.</text>
</comment>
<dbReference type="PROSITE" id="PS00211">
    <property type="entry name" value="ABC_TRANSPORTER_1"/>
    <property type="match status" value="1"/>
</dbReference>
<dbReference type="CDD" id="cd03220">
    <property type="entry name" value="ABC_KpsT_Wzt"/>
    <property type="match status" value="1"/>
</dbReference>
<organism evidence="6 7">
    <name type="scientific">Roseivirga spongicola</name>
    <dbReference type="NCBI Taxonomy" id="333140"/>
    <lineage>
        <taxon>Bacteria</taxon>
        <taxon>Pseudomonadati</taxon>
        <taxon>Bacteroidota</taxon>
        <taxon>Cytophagia</taxon>
        <taxon>Cytophagales</taxon>
        <taxon>Roseivirgaceae</taxon>
        <taxon>Roseivirga</taxon>
    </lineage>
</organism>
<accession>A0A150X645</accession>
<dbReference type="InterPro" id="IPR003593">
    <property type="entry name" value="AAA+_ATPase"/>
</dbReference>
<dbReference type="AlphaFoldDB" id="A0A150X645"/>
<dbReference type="GO" id="GO:0016887">
    <property type="term" value="F:ATP hydrolysis activity"/>
    <property type="evidence" value="ECO:0007669"/>
    <property type="project" value="InterPro"/>
</dbReference>
<keyword evidence="4" id="KW-0067">ATP-binding</keyword>
<dbReference type="InterPro" id="IPR015860">
    <property type="entry name" value="ABC_transpr_TagH-like"/>
</dbReference>
<dbReference type="PROSITE" id="PS50893">
    <property type="entry name" value="ABC_TRANSPORTER_2"/>
    <property type="match status" value="1"/>
</dbReference>
<proteinExistence type="inferred from homology"/>
<keyword evidence="2" id="KW-0813">Transport</keyword>
<dbReference type="GO" id="GO:0016020">
    <property type="term" value="C:membrane"/>
    <property type="evidence" value="ECO:0007669"/>
    <property type="project" value="InterPro"/>
</dbReference>
<dbReference type="SUPFAM" id="SSF52540">
    <property type="entry name" value="P-loop containing nucleoside triphosphate hydrolases"/>
    <property type="match status" value="1"/>
</dbReference>
<dbReference type="Pfam" id="PF14524">
    <property type="entry name" value="Wzt_C"/>
    <property type="match status" value="1"/>
</dbReference>
<dbReference type="Gene3D" id="3.40.50.300">
    <property type="entry name" value="P-loop containing nucleotide triphosphate hydrolases"/>
    <property type="match status" value="1"/>
</dbReference>
<dbReference type="EMBL" id="LRPC01000028">
    <property type="protein sequence ID" value="KYG74173.1"/>
    <property type="molecule type" value="Genomic_DNA"/>
</dbReference>
<evidence type="ECO:0000259" key="5">
    <source>
        <dbReference type="PROSITE" id="PS50893"/>
    </source>
</evidence>
<dbReference type="PANTHER" id="PTHR46743">
    <property type="entry name" value="TEICHOIC ACIDS EXPORT ATP-BINDING PROTEIN TAGH"/>
    <property type="match status" value="1"/>
</dbReference>
<dbReference type="Gene3D" id="2.70.50.60">
    <property type="entry name" value="abc- transporter (atp binding component) like domain"/>
    <property type="match status" value="1"/>
</dbReference>
<sequence length="428" mass="47789">MSDSEIAIKVENLSKQYRLGTVGTGTISHDLNRWWAQVRGKEDPFLKIGETNDRSKAGNSDYVWSLKDINFEVKQGEVLGIIGKNGAGKSTLLKILSKVTGPTTGRISAKGRIGALLEVGTGFHPELTGRENIFLNGAILGMTKVEIRAKLDEIIDFSGCARYVDTPVKRYSSGMKVRLAFAVAAFLEPEILIVDEVLAVGDAEFQKKAIGKMQDVSKGDGRTVLFVSHNMAAVENLCSSALVLDKGMIRFNLEVKEAIDNYLKISVEQNELLDFKSRIPNGMGNVQISHVDVYPDNESRFIKIRDTLVFDIDLSNKSAQGKLDIGIRVFNERETNIFSCSTLMTKTSLFLKSFENNIKVLCRVNSPFLIPGRYFFSVQVNLNNDQQDRIERVLQFEVLEEDFYSTGSKTNINKGEVLVDHVWIKNEN</sequence>
<dbReference type="SMART" id="SM00382">
    <property type="entry name" value="AAA"/>
    <property type="match status" value="1"/>
</dbReference>
<dbReference type="STRING" id="333140.AWW68_16115"/>
<dbReference type="OrthoDB" id="9785229at2"/>
<dbReference type="Pfam" id="PF00005">
    <property type="entry name" value="ABC_tran"/>
    <property type="match status" value="1"/>
</dbReference>
<dbReference type="InterPro" id="IPR027417">
    <property type="entry name" value="P-loop_NTPase"/>
</dbReference>
<evidence type="ECO:0000256" key="1">
    <source>
        <dbReference type="ARBA" id="ARBA00005417"/>
    </source>
</evidence>
<dbReference type="GO" id="GO:0005524">
    <property type="term" value="F:ATP binding"/>
    <property type="evidence" value="ECO:0007669"/>
    <property type="project" value="UniProtKB-KW"/>
</dbReference>
<dbReference type="CDD" id="cd10147">
    <property type="entry name" value="Wzt_C-like"/>
    <property type="match status" value="1"/>
</dbReference>
<dbReference type="InterPro" id="IPR029439">
    <property type="entry name" value="Wzt_C"/>
</dbReference>
<dbReference type="PANTHER" id="PTHR46743:SF2">
    <property type="entry name" value="TEICHOIC ACIDS EXPORT ATP-BINDING PROTEIN TAGH"/>
    <property type="match status" value="1"/>
</dbReference>
<evidence type="ECO:0000313" key="7">
    <source>
        <dbReference type="Proteomes" id="UP000075606"/>
    </source>
</evidence>
<keyword evidence="7" id="KW-1185">Reference proteome</keyword>
<dbReference type="RefSeq" id="WP_068223766.1">
    <property type="nucleotide sequence ID" value="NZ_LRPC01000028.1"/>
</dbReference>
<evidence type="ECO:0000313" key="6">
    <source>
        <dbReference type="EMBL" id="KYG74173.1"/>
    </source>
</evidence>
<evidence type="ECO:0000256" key="4">
    <source>
        <dbReference type="ARBA" id="ARBA00022840"/>
    </source>
</evidence>
<reference evidence="6 7" key="1">
    <citation type="submission" date="2016-01" db="EMBL/GenBank/DDBJ databases">
        <title>Genome sequencing of Roseivirga spongicola UST030701-084.</title>
        <authorList>
            <person name="Selvaratnam C."/>
            <person name="Thevarajoo S."/>
            <person name="Goh K.M."/>
            <person name="Ee R."/>
            <person name="Chan K.-G."/>
            <person name="Chong C.S."/>
        </authorList>
    </citation>
    <scope>NUCLEOTIDE SEQUENCE [LARGE SCALE GENOMIC DNA]</scope>
    <source>
        <strain evidence="6 7">UST030701-084</strain>
    </source>
</reference>
<dbReference type="InterPro" id="IPR017871">
    <property type="entry name" value="ABC_transporter-like_CS"/>
</dbReference>
<name>A0A150X645_9BACT</name>
<dbReference type="InterPro" id="IPR003439">
    <property type="entry name" value="ABC_transporter-like_ATP-bd"/>
</dbReference>
<evidence type="ECO:0000256" key="2">
    <source>
        <dbReference type="ARBA" id="ARBA00022448"/>
    </source>
</evidence>
<keyword evidence="3" id="KW-0547">Nucleotide-binding</keyword>
<dbReference type="GO" id="GO:0140359">
    <property type="term" value="F:ABC-type transporter activity"/>
    <property type="evidence" value="ECO:0007669"/>
    <property type="project" value="InterPro"/>
</dbReference>
<gene>
    <name evidence="6" type="ORF">AWW68_16115</name>
</gene>
<feature type="domain" description="ABC transporter" evidence="5">
    <location>
        <begin position="49"/>
        <end position="271"/>
    </location>
</feature>
<evidence type="ECO:0000256" key="3">
    <source>
        <dbReference type="ARBA" id="ARBA00022741"/>
    </source>
</evidence>
<protein>
    <recommendedName>
        <fullName evidence="5">ABC transporter domain-containing protein</fullName>
    </recommendedName>
</protein>
<dbReference type="Proteomes" id="UP000075606">
    <property type="component" value="Unassembled WGS sequence"/>
</dbReference>
<comment type="caution">
    <text evidence="6">The sequence shown here is derived from an EMBL/GenBank/DDBJ whole genome shotgun (WGS) entry which is preliminary data.</text>
</comment>